<protein>
    <submittedName>
        <fullName evidence="2">Helix-turn-helix domain-containing protein</fullName>
    </submittedName>
</protein>
<dbReference type="InterPro" id="IPR011990">
    <property type="entry name" value="TPR-like_helical_dom_sf"/>
</dbReference>
<accession>A0ABW4NNY3</accession>
<gene>
    <name evidence="2" type="ORF">ACFSBK_09865</name>
</gene>
<evidence type="ECO:0000313" key="2">
    <source>
        <dbReference type="EMBL" id="MFD1800149.1"/>
    </source>
</evidence>
<dbReference type="Proteomes" id="UP001597285">
    <property type="component" value="Unassembled WGS sequence"/>
</dbReference>
<dbReference type="PROSITE" id="PS50943">
    <property type="entry name" value="HTH_CROC1"/>
    <property type="match status" value="1"/>
</dbReference>
<dbReference type="RefSeq" id="WP_058920072.1">
    <property type="nucleotide sequence ID" value="NZ_JBHSQC010000006.1"/>
</dbReference>
<reference evidence="3" key="1">
    <citation type="journal article" date="2019" name="Int. J. Syst. Evol. Microbiol.">
        <title>The Global Catalogue of Microorganisms (GCM) 10K type strain sequencing project: providing services to taxonomists for standard genome sequencing and annotation.</title>
        <authorList>
            <consortium name="The Broad Institute Genomics Platform"/>
            <consortium name="The Broad Institute Genome Sequencing Center for Infectious Disease"/>
            <person name="Wu L."/>
            <person name="Ma J."/>
        </authorList>
    </citation>
    <scope>NUCLEOTIDE SEQUENCE [LARGE SCALE GENOMIC DNA]</scope>
    <source>
        <strain evidence="3">KCTC 42143</strain>
    </source>
</reference>
<dbReference type="PANTHER" id="PTHR37038">
    <property type="entry name" value="TRANSCRIPTIONAL REGULATOR-RELATED"/>
    <property type="match status" value="1"/>
</dbReference>
<dbReference type="Gene3D" id="1.10.260.40">
    <property type="entry name" value="lambda repressor-like DNA-binding domains"/>
    <property type="match status" value="1"/>
</dbReference>
<dbReference type="SMART" id="SM00530">
    <property type="entry name" value="HTH_XRE"/>
    <property type="match status" value="1"/>
</dbReference>
<evidence type="ECO:0000259" key="1">
    <source>
        <dbReference type="PROSITE" id="PS50943"/>
    </source>
</evidence>
<dbReference type="EMBL" id="JBHUFF010000018">
    <property type="protein sequence ID" value="MFD1800149.1"/>
    <property type="molecule type" value="Genomic_DNA"/>
</dbReference>
<sequence length="299" mass="35431">MPDNTKPFGYDLKKIRENKGYTQEIVAQNAMSRSTYTRFETEAITTTVTKYLKILNNLDMTHKEFSYIRNGYHLDEKEAILYHFNSVATNSDNTLLQQLKKRAEVYLLENNDHVIKDIVEICQALLTLSQTHDLKLAYTHAEKVWERLSKLDKWYLTELRLLNNILFLFPPETSLFISKRALIDLDHYRHFEEATKLKMAFSMNLVYLLMEDGDFTQSLFYADPLIEESKKETKYIMLAVLYVRKGIILEKLESEKDAQFFIQKGFTILEAIEEWNIKKELEQELNYYLHPDKKNKLPK</sequence>
<dbReference type="Gene3D" id="1.25.40.10">
    <property type="entry name" value="Tetratricopeptide repeat domain"/>
    <property type="match status" value="1"/>
</dbReference>
<name>A0ABW4NNY3_9LACT</name>
<dbReference type="Pfam" id="PF01381">
    <property type="entry name" value="HTH_3"/>
    <property type="match status" value="1"/>
</dbReference>
<dbReference type="CDD" id="cd00093">
    <property type="entry name" value="HTH_XRE"/>
    <property type="match status" value="1"/>
</dbReference>
<dbReference type="InterPro" id="IPR001387">
    <property type="entry name" value="Cro/C1-type_HTH"/>
</dbReference>
<dbReference type="SUPFAM" id="SSF47413">
    <property type="entry name" value="lambda repressor-like DNA-binding domains"/>
    <property type="match status" value="1"/>
</dbReference>
<proteinExistence type="predicted"/>
<dbReference type="InterPro" id="IPR053163">
    <property type="entry name" value="HTH-type_regulator_Rgg"/>
</dbReference>
<evidence type="ECO:0000313" key="3">
    <source>
        <dbReference type="Proteomes" id="UP001597285"/>
    </source>
</evidence>
<dbReference type="Pfam" id="PF21259">
    <property type="entry name" value="Rgg_C"/>
    <property type="match status" value="1"/>
</dbReference>
<dbReference type="InterPro" id="IPR010057">
    <property type="entry name" value="Transcription_activator_Rgg_C"/>
</dbReference>
<keyword evidence="3" id="KW-1185">Reference proteome</keyword>
<feature type="domain" description="HTH cro/C1-type" evidence="1">
    <location>
        <begin position="12"/>
        <end position="65"/>
    </location>
</feature>
<dbReference type="InterPro" id="IPR010982">
    <property type="entry name" value="Lambda_DNA-bd_dom_sf"/>
</dbReference>
<comment type="caution">
    <text evidence="2">The sequence shown here is derived from an EMBL/GenBank/DDBJ whole genome shotgun (WGS) entry which is preliminary data.</text>
</comment>
<dbReference type="PANTHER" id="PTHR37038:SF13">
    <property type="entry name" value="HTH CRO_C1-TYPE DOMAIN-CONTAINING PROTEIN"/>
    <property type="match status" value="1"/>
</dbReference>
<organism evidence="2 3">
    <name type="scientific">Carnobacterium antarcticum</name>
    <dbReference type="NCBI Taxonomy" id="2126436"/>
    <lineage>
        <taxon>Bacteria</taxon>
        <taxon>Bacillati</taxon>
        <taxon>Bacillota</taxon>
        <taxon>Bacilli</taxon>
        <taxon>Lactobacillales</taxon>
        <taxon>Carnobacteriaceae</taxon>
        <taxon>Carnobacterium</taxon>
    </lineage>
</organism>